<dbReference type="PANTHER" id="PTHR32385">
    <property type="entry name" value="MANNOSYL PHOSPHORYLINOSITOL CERAMIDE SYNTHASE"/>
    <property type="match status" value="1"/>
</dbReference>
<dbReference type="EMBL" id="LSRX01000298">
    <property type="protein sequence ID" value="OLQ01290.1"/>
    <property type="molecule type" value="Genomic_DNA"/>
</dbReference>
<reference evidence="3 4" key="1">
    <citation type="submission" date="2016-02" db="EMBL/GenBank/DDBJ databases">
        <title>Genome analysis of coral dinoflagellate symbionts highlights evolutionary adaptations to a symbiotic lifestyle.</title>
        <authorList>
            <person name="Aranda M."/>
            <person name="Li Y."/>
            <person name="Liew Y.J."/>
            <person name="Baumgarten S."/>
            <person name="Simakov O."/>
            <person name="Wilson M."/>
            <person name="Piel J."/>
            <person name="Ashoor H."/>
            <person name="Bougouffa S."/>
            <person name="Bajic V.B."/>
            <person name="Ryu T."/>
            <person name="Ravasi T."/>
            <person name="Bayer T."/>
            <person name="Micklem G."/>
            <person name="Kim H."/>
            <person name="Bhak J."/>
            <person name="Lajeunesse T.C."/>
            <person name="Voolstra C.R."/>
        </authorList>
    </citation>
    <scope>NUCLEOTIDE SEQUENCE [LARGE SCALE GENOMIC DNA]</scope>
    <source>
        <strain evidence="3 4">CCMP2467</strain>
    </source>
</reference>
<evidence type="ECO:0000256" key="2">
    <source>
        <dbReference type="SAM" id="SignalP"/>
    </source>
</evidence>
<organism evidence="3 4">
    <name type="scientific">Symbiodinium microadriaticum</name>
    <name type="common">Dinoflagellate</name>
    <name type="synonym">Zooxanthella microadriatica</name>
    <dbReference type="NCBI Taxonomy" id="2951"/>
    <lineage>
        <taxon>Eukaryota</taxon>
        <taxon>Sar</taxon>
        <taxon>Alveolata</taxon>
        <taxon>Dinophyceae</taxon>
        <taxon>Suessiales</taxon>
        <taxon>Symbiodiniaceae</taxon>
        <taxon>Symbiodinium</taxon>
    </lineage>
</organism>
<keyword evidence="1" id="KW-0808">Transferase</keyword>
<gene>
    <name evidence="3" type="ORF">AK812_SmicGene15970</name>
</gene>
<protein>
    <recommendedName>
        <fullName evidence="5">Initiation-specific alpha-1,6-mannosyltransferase</fullName>
    </recommendedName>
</protein>
<dbReference type="GO" id="GO:0016020">
    <property type="term" value="C:membrane"/>
    <property type="evidence" value="ECO:0007669"/>
    <property type="project" value="GOC"/>
</dbReference>
<keyword evidence="4" id="KW-1185">Reference proteome</keyword>
<dbReference type="GO" id="GO:0000030">
    <property type="term" value="F:mannosyltransferase activity"/>
    <property type="evidence" value="ECO:0007669"/>
    <property type="project" value="TreeGrafter"/>
</dbReference>
<dbReference type="Proteomes" id="UP000186817">
    <property type="component" value="Unassembled WGS sequence"/>
</dbReference>
<sequence length="336" mass="36421">MCQALRAVVYSMRITALVAAAAASVAAVSLDDLATSSGAVQAEVQADASLGLALLTRKSSVLSRASETAEIPLTLLFNHKRNLMKLSDEDLASDQQTSLLRQNVRHTIESFRGAGEPRVLFWDNADCAEGLRSLEKFGGSELAKDFESEPAGMVKSDLCRLAMLYLYGGYYFDTDILPVVPMYDHLGKDTTFATVVATDGQNLFQAFMAASPQHPLIAEALRTFRSWYRGDLETGTAGGNVGTVLLKQAFSNWSGEAVSNRVVHRHGHVSRFFTEGKIEGLKTKFSGLLQGSSEGLCNYAVVDGSTQTLLMYSRVYDSRAHVACKEEAELLGTLGK</sequence>
<dbReference type="Gene3D" id="3.90.550.20">
    <property type="match status" value="1"/>
</dbReference>
<evidence type="ECO:0000313" key="3">
    <source>
        <dbReference type="EMBL" id="OLQ01290.1"/>
    </source>
</evidence>
<accession>A0A1Q9E1I6</accession>
<evidence type="ECO:0008006" key="5">
    <source>
        <dbReference type="Google" id="ProtNLM"/>
    </source>
</evidence>
<dbReference type="PANTHER" id="PTHR32385:SF15">
    <property type="entry name" value="INOSITOL PHOSPHOCERAMIDE MANNOSYLTRANSFERASE 1"/>
    <property type="match status" value="1"/>
</dbReference>
<keyword evidence="2" id="KW-0732">Signal</keyword>
<dbReference type="GO" id="GO:0051999">
    <property type="term" value="P:mannosyl-inositol phosphorylceramide biosynthetic process"/>
    <property type="evidence" value="ECO:0007669"/>
    <property type="project" value="TreeGrafter"/>
</dbReference>
<evidence type="ECO:0000313" key="4">
    <source>
        <dbReference type="Proteomes" id="UP000186817"/>
    </source>
</evidence>
<dbReference type="InterPro" id="IPR007577">
    <property type="entry name" value="GlycoTrfase_DXD_sugar-bd_CS"/>
</dbReference>
<dbReference type="AlphaFoldDB" id="A0A1Q9E1I6"/>
<dbReference type="Pfam" id="PF04488">
    <property type="entry name" value="Gly_transf_sug"/>
    <property type="match status" value="1"/>
</dbReference>
<dbReference type="SUPFAM" id="SSF53448">
    <property type="entry name" value="Nucleotide-diphospho-sugar transferases"/>
    <property type="match status" value="1"/>
</dbReference>
<proteinExistence type="predicted"/>
<feature type="signal peptide" evidence="2">
    <location>
        <begin position="1"/>
        <end position="27"/>
    </location>
</feature>
<evidence type="ECO:0000256" key="1">
    <source>
        <dbReference type="ARBA" id="ARBA00022679"/>
    </source>
</evidence>
<dbReference type="InterPro" id="IPR029044">
    <property type="entry name" value="Nucleotide-diphossugar_trans"/>
</dbReference>
<feature type="chain" id="PRO_5012344638" description="Initiation-specific alpha-1,6-mannosyltransferase" evidence="2">
    <location>
        <begin position="28"/>
        <end position="336"/>
    </location>
</feature>
<name>A0A1Q9E1I6_SYMMI</name>
<dbReference type="InterPro" id="IPR051706">
    <property type="entry name" value="Glycosyltransferase_domain"/>
</dbReference>
<dbReference type="OrthoDB" id="409543at2759"/>
<comment type="caution">
    <text evidence="3">The sequence shown here is derived from an EMBL/GenBank/DDBJ whole genome shotgun (WGS) entry which is preliminary data.</text>
</comment>